<evidence type="ECO:0000256" key="1">
    <source>
        <dbReference type="ARBA" id="ARBA00022490"/>
    </source>
</evidence>
<evidence type="ECO:0000259" key="4">
    <source>
        <dbReference type="Pfam" id="PF02576"/>
    </source>
</evidence>
<evidence type="ECO:0000256" key="2">
    <source>
        <dbReference type="ARBA" id="ARBA00022517"/>
    </source>
</evidence>
<accession>A0A1L3GM02</accession>
<comment type="similarity">
    <text evidence="3">Belongs to the RimP family.</text>
</comment>
<dbReference type="SUPFAM" id="SSF75420">
    <property type="entry name" value="YhbC-like, N-terminal domain"/>
    <property type="match status" value="1"/>
</dbReference>
<dbReference type="GO" id="GO:0000028">
    <property type="term" value="P:ribosomal small subunit assembly"/>
    <property type="evidence" value="ECO:0007669"/>
    <property type="project" value="TreeGrafter"/>
</dbReference>
<name>A0A1L3GM02_9BACT</name>
<dbReference type="InterPro" id="IPR003728">
    <property type="entry name" value="Ribosome_maturation_RimP"/>
</dbReference>
<dbReference type="InterPro" id="IPR035956">
    <property type="entry name" value="RimP_N_sf"/>
</dbReference>
<comment type="function">
    <text evidence="3">Required for maturation of 30S ribosomal subunits.</text>
</comment>
<protein>
    <recommendedName>
        <fullName evidence="3">Ribosome maturation factor RimP</fullName>
    </recommendedName>
</protein>
<dbReference type="FunFam" id="3.30.300.70:FF:000001">
    <property type="entry name" value="Ribosome maturation factor RimP"/>
    <property type="match status" value="1"/>
</dbReference>
<sequence length="162" mass="18341">MSGKAIIDRITELVEPVLDEKGFELVLLEYRREGRDMVLRLYVDKEGGITLDNCAEISREVSVLLEVEDPITCAYRLEVSSPGIDRPLTKAADYERFRTRLAKIKMSVKCDPDQRGHQRKTFVGKLLGLRDGMVLLEQTDKKGGLVELPLSDIEHANLEIDL</sequence>
<dbReference type="EMBL" id="CP015519">
    <property type="protein sequence ID" value="APG26915.1"/>
    <property type="molecule type" value="Genomic_DNA"/>
</dbReference>
<keyword evidence="1 3" id="KW-0963">Cytoplasm</keyword>
<keyword evidence="2 3" id="KW-0690">Ribosome biogenesis</keyword>
<dbReference type="InterPro" id="IPR028998">
    <property type="entry name" value="RimP_C"/>
</dbReference>
<reference evidence="6 7" key="1">
    <citation type="journal article" date="2017" name="Genome Announc.">
        <title>Complete Genome Sequences of Two Acetylene-Fermenting Pelobacter acetylenicus Strains.</title>
        <authorList>
            <person name="Sutton J.M."/>
            <person name="Baesman S.M."/>
            <person name="Fierst J.L."/>
            <person name="Poret-Peterson A.T."/>
            <person name="Oremland R.S."/>
            <person name="Dunlap D.S."/>
            <person name="Akob D.M."/>
        </authorList>
    </citation>
    <scope>NUCLEOTIDE SEQUENCE [LARGE SCALE GENOMIC DNA]</scope>
    <source>
        <strain evidence="6 7">SFB93</strain>
    </source>
</reference>
<dbReference type="PANTHER" id="PTHR33867">
    <property type="entry name" value="RIBOSOME MATURATION FACTOR RIMP"/>
    <property type="match status" value="1"/>
</dbReference>
<keyword evidence="7" id="KW-1185">Reference proteome</keyword>
<evidence type="ECO:0000313" key="7">
    <source>
        <dbReference type="Proteomes" id="UP000182517"/>
    </source>
</evidence>
<organism evidence="6 7">
    <name type="scientific">Syntrophotalea acetylenivorans</name>
    <dbReference type="NCBI Taxonomy" id="1842532"/>
    <lineage>
        <taxon>Bacteria</taxon>
        <taxon>Pseudomonadati</taxon>
        <taxon>Thermodesulfobacteriota</taxon>
        <taxon>Desulfuromonadia</taxon>
        <taxon>Desulfuromonadales</taxon>
        <taxon>Syntrophotaleaceae</taxon>
        <taxon>Syntrophotalea</taxon>
    </lineage>
</organism>
<proteinExistence type="inferred from homology"/>
<comment type="subcellular location">
    <subcellularLocation>
        <location evidence="3">Cytoplasm</location>
    </subcellularLocation>
</comment>
<dbReference type="CDD" id="cd01734">
    <property type="entry name" value="YlxS_C"/>
    <property type="match status" value="1"/>
</dbReference>
<dbReference type="STRING" id="1842532.A7E78_03120"/>
<dbReference type="SUPFAM" id="SSF74942">
    <property type="entry name" value="YhbC-like, C-terminal domain"/>
    <property type="match status" value="1"/>
</dbReference>
<dbReference type="Gene3D" id="3.30.300.70">
    <property type="entry name" value="RimP-like superfamily, N-terminal"/>
    <property type="match status" value="1"/>
</dbReference>
<dbReference type="OrthoDB" id="9805006at2"/>
<evidence type="ECO:0000256" key="3">
    <source>
        <dbReference type="HAMAP-Rule" id="MF_01077"/>
    </source>
</evidence>
<feature type="domain" description="Ribosome maturation factor RimP C-terminal" evidence="5">
    <location>
        <begin position="88"/>
        <end position="161"/>
    </location>
</feature>
<dbReference type="GO" id="GO:0005829">
    <property type="term" value="C:cytosol"/>
    <property type="evidence" value="ECO:0007669"/>
    <property type="project" value="TreeGrafter"/>
</dbReference>
<dbReference type="HAMAP" id="MF_01077">
    <property type="entry name" value="RimP"/>
    <property type="match status" value="1"/>
</dbReference>
<dbReference type="Proteomes" id="UP000182517">
    <property type="component" value="Chromosome"/>
</dbReference>
<evidence type="ECO:0000259" key="5">
    <source>
        <dbReference type="Pfam" id="PF17384"/>
    </source>
</evidence>
<dbReference type="InterPro" id="IPR028989">
    <property type="entry name" value="RimP_N"/>
</dbReference>
<evidence type="ECO:0000313" key="6">
    <source>
        <dbReference type="EMBL" id="APG26915.1"/>
    </source>
</evidence>
<dbReference type="Pfam" id="PF02576">
    <property type="entry name" value="RimP_N"/>
    <property type="match status" value="1"/>
</dbReference>
<dbReference type="RefSeq" id="WP_072282877.1">
    <property type="nucleotide sequence ID" value="NZ_CP015519.1"/>
</dbReference>
<dbReference type="Pfam" id="PF17384">
    <property type="entry name" value="DUF150_C"/>
    <property type="match status" value="1"/>
</dbReference>
<dbReference type="GO" id="GO:0006412">
    <property type="term" value="P:translation"/>
    <property type="evidence" value="ECO:0007669"/>
    <property type="project" value="TreeGrafter"/>
</dbReference>
<feature type="domain" description="Ribosome maturation factor RimP N-terminal" evidence="4">
    <location>
        <begin position="13"/>
        <end position="85"/>
    </location>
</feature>
<dbReference type="InterPro" id="IPR036847">
    <property type="entry name" value="RimP_C_sf"/>
</dbReference>
<gene>
    <name evidence="3" type="primary">rimP</name>
    <name evidence="6" type="ORF">A7E78_03120</name>
</gene>
<dbReference type="PANTHER" id="PTHR33867:SF1">
    <property type="entry name" value="RIBOSOME MATURATION FACTOR RIMP"/>
    <property type="match status" value="1"/>
</dbReference>
<dbReference type="KEGG" id="pef:A7E78_03120"/>
<dbReference type="AlphaFoldDB" id="A0A1L3GM02"/>